<evidence type="ECO:0000256" key="5">
    <source>
        <dbReference type="ARBA" id="ARBA00022540"/>
    </source>
</evidence>
<dbReference type="Proteomes" id="UP000663131">
    <property type="component" value="Chromosome 9"/>
</dbReference>
<dbReference type="GO" id="GO:0008190">
    <property type="term" value="F:eukaryotic initiation factor 4E binding"/>
    <property type="evidence" value="ECO:0007669"/>
    <property type="project" value="InterPro"/>
</dbReference>
<dbReference type="KEGG" id="bbrx:BRETT_002387"/>
<dbReference type="GeneID" id="64574311"/>
<comment type="similarity">
    <text evidence="2 11">Belongs to the CAF20 family.</text>
</comment>
<evidence type="ECO:0000313" key="13">
    <source>
        <dbReference type="EMBL" id="KAF6012297.1"/>
    </source>
</evidence>
<proteinExistence type="inferred from homology"/>
<evidence type="ECO:0000256" key="7">
    <source>
        <dbReference type="ARBA" id="ARBA00022845"/>
    </source>
</evidence>
<reference evidence="13 17" key="2">
    <citation type="journal article" date="2020" name="Appl. Microbiol. Biotechnol.">
        <title>Targeted gene deletion in Brettanomyces bruxellensis with an expression-free CRISPR-Cas9 system.</title>
        <authorList>
            <person name="Varela C."/>
            <person name="Bartel C."/>
            <person name="Onetto C."/>
            <person name="Borneman A."/>
        </authorList>
    </citation>
    <scope>NUCLEOTIDE SEQUENCE [LARGE SCALE GENOMIC DNA]</scope>
    <source>
        <strain evidence="13 17">AWRI1613</strain>
    </source>
</reference>
<evidence type="ECO:0000256" key="1">
    <source>
        <dbReference type="ARBA" id="ARBA00004496"/>
    </source>
</evidence>
<evidence type="ECO:0000313" key="15">
    <source>
        <dbReference type="EMBL" id="VUG16223.1"/>
    </source>
</evidence>
<gene>
    <name evidence="14" type="ORF">BRETT_002387</name>
    <name evidence="15" type="ORF">DEBR0S1_10968G</name>
    <name evidence="13" type="ORF">HII12_002450</name>
</gene>
<evidence type="ECO:0000313" key="16">
    <source>
        <dbReference type="Proteomes" id="UP000478008"/>
    </source>
</evidence>
<keyword evidence="5 11" id="KW-0396">Initiation factor</keyword>
<evidence type="ECO:0000256" key="11">
    <source>
        <dbReference type="RuleBase" id="RU363005"/>
    </source>
</evidence>
<keyword evidence="7 11" id="KW-0810">Translation regulation</keyword>
<dbReference type="EMBL" id="JABCYN010000024">
    <property type="protein sequence ID" value="KAF6012297.1"/>
    <property type="molecule type" value="Genomic_DNA"/>
</dbReference>
<dbReference type="GO" id="GO:0005737">
    <property type="term" value="C:cytoplasm"/>
    <property type="evidence" value="ECO:0007669"/>
    <property type="project" value="UniProtKB-SubCell"/>
</dbReference>
<dbReference type="InterPro" id="IPR031456">
    <property type="entry name" value="Caf20"/>
</dbReference>
<feature type="compositionally biased region" description="Basic and acidic residues" evidence="12">
    <location>
        <begin position="97"/>
        <end position="111"/>
    </location>
</feature>
<keyword evidence="4 11" id="KW-0963">Cytoplasm</keyword>
<evidence type="ECO:0000256" key="3">
    <source>
        <dbReference type="ARBA" id="ARBA00020270"/>
    </source>
</evidence>
<dbReference type="GO" id="GO:0017148">
    <property type="term" value="P:negative regulation of translation"/>
    <property type="evidence" value="ECO:0007669"/>
    <property type="project" value="UniProtKB-UniRule"/>
</dbReference>
<organism evidence="15 16">
    <name type="scientific">Dekkera bruxellensis</name>
    <name type="common">Brettanomyces custersii</name>
    <dbReference type="NCBI Taxonomy" id="5007"/>
    <lineage>
        <taxon>Eukaryota</taxon>
        <taxon>Fungi</taxon>
        <taxon>Dikarya</taxon>
        <taxon>Ascomycota</taxon>
        <taxon>Saccharomycotina</taxon>
        <taxon>Pichiomycetes</taxon>
        <taxon>Pichiales</taxon>
        <taxon>Pichiaceae</taxon>
        <taxon>Brettanomyces</taxon>
    </lineage>
</organism>
<reference evidence="14" key="4">
    <citation type="journal article" name="BMC Genomics">
        <title>New genome assemblies reveal patterns of domestication and adaptation across Brettanomyces (Dekkera) species.</title>
        <authorList>
            <person name="Roach M.J."/>
            <person name="Borneman A.R."/>
        </authorList>
    </citation>
    <scope>NUCLEOTIDE SEQUENCE</scope>
    <source>
        <strain evidence="14">UCD 2041</strain>
    </source>
</reference>
<evidence type="ECO:0000256" key="8">
    <source>
        <dbReference type="ARBA" id="ARBA00022917"/>
    </source>
</evidence>
<evidence type="ECO:0000256" key="6">
    <source>
        <dbReference type="ARBA" id="ARBA00022553"/>
    </source>
</evidence>
<dbReference type="EMBL" id="CP063137">
    <property type="protein sequence ID" value="QOU22215.1"/>
    <property type="molecule type" value="Genomic_DNA"/>
</dbReference>
<dbReference type="EMBL" id="CABFWN010000001">
    <property type="protein sequence ID" value="VUG16223.1"/>
    <property type="molecule type" value="Genomic_DNA"/>
</dbReference>
<protein>
    <recommendedName>
        <fullName evidence="3 11">Cap-associated protein CAF20</fullName>
    </recommendedName>
</protein>
<evidence type="ECO:0000313" key="14">
    <source>
        <dbReference type="EMBL" id="QOU22215.1"/>
    </source>
</evidence>
<name>A0A3F2XY92_DEKBR</name>
<dbReference type="OrthoDB" id="3995390at2759"/>
<evidence type="ECO:0000256" key="9">
    <source>
        <dbReference type="ARBA" id="ARBA00023193"/>
    </source>
</evidence>
<dbReference type="Pfam" id="PF17052">
    <property type="entry name" value="CAF20"/>
    <property type="match status" value="1"/>
</dbReference>
<sequence>MTQRYVYTEEELQTYEDKGSLPEGVDLAPFAEMVAQLKQTLEELDEKRSKRRGFGFYYPRTNKPRRKRQPKEVVDNDGWTSLVPKKHAQSSAEAAAAEEKAEEFEKSEQVRSFKTNTAKISSGKTGTASTKDTVAIAHVSRFNAFDALNEEDDSDQE</sequence>
<dbReference type="RefSeq" id="XP_041138708.1">
    <property type="nucleotide sequence ID" value="XM_041280917.1"/>
</dbReference>
<feature type="region of interest" description="Disordered" evidence="12">
    <location>
        <begin position="55"/>
        <end position="133"/>
    </location>
</feature>
<dbReference type="Proteomes" id="UP000478008">
    <property type="component" value="Unassembled WGS sequence"/>
</dbReference>
<evidence type="ECO:0000256" key="2">
    <source>
        <dbReference type="ARBA" id="ARBA00006057"/>
    </source>
</evidence>
<evidence type="ECO:0000256" key="10">
    <source>
        <dbReference type="ARBA" id="ARBA00025387"/>
    </source>
</evidence>
<comment type="subcellular location">
    <subcellularLocation>
        <location evidence="1 11">Cytoplasm</location>
    </subcellularLocation>
</comment>
<reference evidence="15 16" key="1">
    <citation type="submission" date="2019-07" db="EMBL/GenBank/DDBJ databases">
        <authorList>
            <person name="Friedrich A."/>
            <person name="Schacherer J."/>
        </authorList>
    </citation>
    <scope>NUCLEOTIDE SEQUENCE [LARGE SCALE GENOMIC DNA]</scope>
</reference>
<dbReference type="Proteomes" id="UP000568158">
    <property type="component" value="Unassembled WGS sequence"/>
</dbReference>
<evidence type="ECO:0000313" key="17">
    <source>
        <dbReference type="Proteomes" id="UP000568158"/>
    </source>
</evidence>
<keyword evidence="16" id="KW-1185">Reference proteome</keyword>
<dbReference type="AlphaFoldDB" id="A0A3F2XY92"/>
<evidence type="ECO:0000256" key="12">
    <source>
        <dbReference type="SAM" id="MobiDB-lite"/>
    </source>
</evidence>
<dbReference type="STRING" id="5007.A0A3F2XY92"/>
<keyword evidence="6" id="KW-0597">Phosphoprotein</keyword>
<accession>A0A3F2XY92</accession>
<keyword evidence="9 11" id="KW-0652">Protein synthesis inhibitor</keyword>
<dbReference type="GO" id="GO:0003743">
    <property type="term" value="F:translation initiation factor activity"/>
    <property type="evidence" value="ECO:0007669"/>
    <property type="project" value="UniProtKB-KW"/>
</dbReference>
<keyword evidence="8 11" id="KW-0648">Protein biosynthesis</keyword>
<feature type="compositionally biased region" description="Polar residues" evidence="12">
    <location>
        <begin position="112"/>
        <end position="132"/>
    </location>
</feature>
<evidence type="ECO:0000256" key="4">
    <source>
        <dbReference type="ARBA" id="ARBA00022490"/>
    </source>
</evidence>
<comment type="function">
    <text evidence="10 11">Acts as an inhibitor of cap-dependent translation. Competes with eIF4G1 and EAP1 for binding to eIF4E and interferes with the formation of the eIF4F complex, inhibiting translation and stabilizing mRNA.</text>
</comment>
<reference evidence="14" key="3">
    <citation type="submission" date="2020-10" db="EMBL/GenBank/DDBJ databases">
        <authorList>
            <person name="Palmer J.M."/>
        </authorList>
    </citation>
    <scope>NUCLEOTIDE SEQUENCE</scope>
    <source>
        <strain evidence="14">UCD 2041</strain>
    </source>
</reference>